<dbReference type="InterPro" id="IPR009038">
    <property type="entry name" value="GOLD_dom"/>
</dbReference>
<dbReference type="OMA" id="MQVRDRN"/>
<keyword evidence="5 9" id="KW-1133">Transmembrane helix</keyword>
<dbReference type="SUPFAM" id="SSF101576">
    <property type="entry name" value="Supernatant protein factor (SPF), C-terminal domain"/>
    <property type="match status" value="1"/>
</dbReference>
<accession>A0A0S4JYK0</accession>
<evidence type="ECO:0000256" key="6">
    <source>
        <dbReference type="ARBA" id="ARBA00023136"/>
    </source>
</evidence>
<dbReference type="OrthoDB" id="62956at2759"/>
<proteinExistence type="inferred from homology"/>
<reference evidence="13" key="1">
    <citation type="submission" date="2015-09" db="EMBL/GenBank/DDBJ databases">
        <authorList>
            <consortium name="Pathogen Informatics"/>
        </authorList>
    </citation>
    <scope>NUCLEOTIDE SEQUENCE [LARGE SCALE GENOMIC DNA]</scope>
    <source>
        <strain evidence="13">Lake Konstanz</strain>
    </source>
</reference>
<protein>
    <recommendedName>
        <fullName evidence="11">GOLD domain-containing protein</fullName>
    </recommendedName>
</protein>
<evidence type="ECO:0000313" key="13">
    <source>
        <dbReference type="Proteomes" id="UP000051952"/>
    </source>
</evidence>
<dbReference type="AlphaFoldDB" id="A0A0S4JYK0"/>
<evidence type="ECO:0000256" key="1">
    <source>
        <dbReference type="ARBA" id="ARBA00004479"/>
    </source>
</evidence>
<dbReference type="PANTHER" id="PTHR22811">
    <property type="entry name" value="TRANSMEMBRANE EMP24 DOMAIN-CONTAINING PROTEIN"/>
    <property type="match status" value="1"/>
</dbReference>
<gene>
    <name evidence="12" type="ORF">BSAL_47115c</name>
</gene>
<feature type="transmembrane region" description="Helical" evidence="9">
    <location>
        <begin position="171"/>
        <end position="193"/>
    </location>
</feature>
<feature type="domain" description="GOLD" evidence="11">
    <location>
        <begin position="34"/>
        <end position="117"/>
    </location>
</feature>
<feature type="signal peptide" evidence="10">
    <location>
        <begin position="1"/>
        <end position="17"/>
    </location>
</feature>
<dbReference type="GO" id="GO:0016020">
    <property type="term" value="C:membrane"/>
    <property type="evidence" value="ECO:0007669"/>
    <property type="project" value="UniProtKB-SubCell"/>
</dbReference>
<evidence type="ECO:0000256" key="4">
    <source>
        <dbReference type="ARBA" id="ARBA00022729"/>
    </source>
</evidence>
<evidence type="ECO:0000256" key="9">
    <source>
        <dbReference type="SAM" id="Phobius"/>
    </source>
</evidence>
<keyword evidence="13" id="KW-1185">Reference proteome</keyword>
<keyword evidence="3 8" id="KW-0812">Transmembrane</keyword>
<evidence type="ECO:0000256" key="5">
    <source>
        <dbReference type="ARBA" id="ARBA00022989"/>
    </source>
</evidence>
<comment type="subcellular location">
    <subcellularLocation>
        <location evidence="7">Endomembrane system</location>
        <topology evidence="7">Single-pass membrane protein</topology>
    </subcellularLocation>
    <subcellularLocation>
        <location evidence="1 8">Membrane</location>
        <topology evidence="1 8">Single-pass type I membrane protein</topology>
    </subcellularLocation>
</comment>
<dbReference type="VEuPathDB" id="TriTrypDB:BSAL_47115c"/>
<feature type="chain" id="PRO_5006622881" description="GOLD domain-containing protein" evidence="10">
    <location>
        <begin position="18"/>
        <end position="203"/>
    </location>
</feature>
<evidence type="ECO:0000313" key="12">
    <source>
        <dbReference type="EMBL" id="CUG94224.1"/>
    </source>
</evidence>
<evidence type="ECO:0000259" key="11">
    <source>
        <dbReference type="PROSITE" id="PS50866"/>
    </source>
</evidence>
<dbReference type="EMBL" id="CYKH01002227">
    <property type="protein sequence ID" value="CUG94224.1"/>
    <property type="molecule type" value="Genomic_DNA"/>
</dbReference>
<name>A0A0S4JYK0_BODSA</name>
<evidence type="ECO:0000256" key="3">
    <source>
        <dbReference type="ARBA" id="ARBA00022692"/>
    </source>
</evidence>
<dbReference type="Proteomes" id="UP000051952">
    <property type="component" value="Unassembled WGS sequence"/>
</dbReference>
<organism evidence="12 13">
    <name type="scientific">Bodo saltans</name>
    <name type="common">Flagellated protozoan</name>
    <dbReference type="NCBI Taxonomy" id="75058"/>
    <lineage>
        <taxon>Eukaryota</taxon>
        <taxon>Discoba</taxon>
        <taxon>Euglenozoa</taxon>
        <taxon>Kinetoplastea</taxon>
        <taxon>Metakinetoplastina</taxon>
        <taxon>Eubodonida</taxon>
        <taxon>Bodonidae</taxon>
        <taxon>Bodo</taxon>
    </lineage>
</organism>
<comment type="similarity">
    <text evidence="2 8">Belongs to the EMP24/GP25L family.</text>
</comment>
<dbReference type="Pfam" id="PF01105">
    <property type="entry name" value="EMP24_GP25L"/>
    <property type="match status" value="1"/>
</dbReference>
<evidence type="ECO:0000256" key="10">
    <source>
        <dbReference type="SAM" id="SignalP"/>
    </source>
</evidence>
<evidence type="ECO:0000256" key="8">
    <source>
        <dbReference type="RuleBase" id="RU003827"/>
    </source>
</evidence>
<keyword evidence="6 9" id="KW-0472">Membrane</keyword>
<dbReference type="PROSITE" id="PS50866">
    <property type="entry name" value="GOLD"/>
    <property type="match status" value="1"/>
</dbReference>
<dbReference type="SMART" id="SM01190">
    <property type="entry name" value="EMP24_GP25L"/>
    <property type="match status" value="1"/>
</dbReference>
<sequence>MMLLSFVLALCICTAFADEVTGTGVAVRVPAHKDECFFEEVPAAGVKVYLHYLVTSGGSLDIDASIFGPDHELIWAAEKERESRVLFKSRLPGTHKFCFSNKMSTLTAKVVGFNIQVGDPTDSTKDHEVDPMERAIVHVAIGLNDIKTEQTYLRTRERVHRDTVESTNTRVLLWSLAEVGLIVVMGVGHVWYLRRLFETRRPV</sequence>
<dbReference type="InterPro" id="IPR036598">
    <property type="entry name" value="GOLD_dom_sf"/>
</dbReference>
<dbReference type="GO" id="GO:0012505">
    <property type="term" value="C:endomembrane system"/>
    <property type="evidence" value="ECO:0007669"/>
    <property type="project" value="UniProtKB-SubCell"/>
</dbReference>
<dbReference type="InterPro" id="IPR015720">
    <property type="entry name" value="Emp24-like"/>
</dbReference>
<evidence type="ECO:0000256" key="7">
    <source>
        <dbReference type="ARBA" id="ARBA00037847"/>
    </source>
</evidence>
<keyword evidence="4 10" id="KW-0732">Signal</keyword>
<evidence type="ECO:0000256" key="2">
    <source>
        <dbReference type="ARBA" id="ARBA00007104"/>
    </source>
</evidence>